<dbReference type="InterPro" id="IPR016169">
    <property type="entry name" value="FAD-bd_PCMH_sub2"/>
</dbReference>
<evidence type="ECO:0000256" key="1">
    <source>
        <dbReference type="ARBA" id="ARBA00001974"/>
    </source>
</evidence>
<dbReference type="GO" id="GO:0016491">
    <property type="term" value="F:oxidoreductase activity"/>
    <property type="evidence" value="ECO:0007669"/>
    <property type="project" value="UniProtKB-KW"/>
</dbReference>
<dbReference type="Gene3D" id="3.40.462.20">
    <property type="match status" value="1"/>
</dbReference>
<dbReference type="Pfam" id="PF08031">
    <property type="entry name" value="BBE"/>
    <property type="match status" value="1"/>
</dbReference>
<dbReference type="AlphaFoldDB" id="A0A938YKX3"/>
<comment type="caution">
    <text evidence="8">The sequence shown here is derived from an EMBL/GenBank/DDBJ whole genome shotgun (WGS) entry which is preliminary data.</text>
</comment>
<dbReference type="Gene3D" id="3.30.465.10">
    <property type="match status" value="1"/>
</dbReference>
<keyword evidence="4" id="KW-0274">FAD</keyword>
<dbReference type="Gene3D" id="3.30.43.10">
    <property type="entry name" value="Uridine Diphospho-n-acetylenolpyruvylglucosamine Reductase, domain 2"/>
    <property type="match status" value="1"/>
</dbReference>
<dbReference type="PROSITE" id="PS51387">
    <property type="entry name" value="FAD_PCMH"/>
    <property type="match status" value="1"/>
</dbReference>
<sequence>MTAGGSTLGRPTGAASPPRLTGEVVRPGDEAWGRARTPWNLLVTRRPAAVVFAGSTADVVHAVDWARRTGTAFRIRSGRHSLEGWSSLDGGLVIDVSRLKSVDIDPVAGTATLGAGLTQLEAVAALGAHGLAAPTGTEGSVGLAGATLGGGFGLLTRAFGMACDNLLAVEIVVADDRGGARTVHVDESHSPDLLWALRGAGNGSLGVVTALTYRVHPVSQAATLVARWPGLAHLSEVLEVWQGSAPAGDPRLTSQLEVRRDEVVLIAALVDGTAAEAIGLLADLVALGDPEVTTTQGSWADLYADLQIPLDAEPANWKFASQIVRTPLPPTAIAVVGEFMAAAPTAACNWFANAFGGALPTAEPSGGAAFAHRDALFYAEPGAGWGRRGPGAGDCDADARETTACLTWVAEFSAALAPYVDGAYINVPNPEMADAERAYWGANVDRLRRVKTCWDPHDVFSSPQAVGPLRPEG</sequence>
<evidence type="ECO:0000313" key="9">
    <source>
        <dbReference type="Proteomes" id="UP000663801"/>
    </source>
</evidence>
<dbReference type="Pfam" id="PF01565">
    <property type="entry name" value="FAD_binding_4"/>
    <property type="match status" value="1"/>
</dbReference>
<dbReference type="SUPFAM" id="SSF56176">
    <property type="entry name" value="FAD-binding/transporter-associated domain-like"/>
    <property type="match status" value="1"/>
</dbReference>
<dbReference type="InterPro" id="IPR016166">
    <property type="entry name" value="FAD-bd_PCMH"/>
</dbReference>
<dbReference type="EMBL" id="JAERWL010000003">
    <property type="protein sequence ID" value="MBM9475317.1"/>
    <property type="molecule type" value="Genomic_DNA"/>
</dbReference>
<feature type="domain" description="FAD-binding PCMH-type" evidence="7">
    <location>
        <begin position="43"/>
        <end position="218"/>
    </location>
</feature>
<evidence type="ECO:0000256" key="5">
    <source>
        <dbReference type="ARBA" id="ARBA00023002"/>
    </source>
</evidence>
<evidence type="ECO:0000259" key="7">
    <source>
        <dbReference type="PROSITE" id="PS51387"/>
    </source>
</evidence>
<evidence type="ECO:0000256" key="3">
    <source>
        <dbReference type="ARBA" id="ARBA00022630"/>
    </source>
</evidence>
<proteinExistence type="inferred from homology"/>
<reference evidence="8" key="1">
    <citation type="submission" date="2021-01" db="EMBL/GenBank/DDBJ databases">
        <title>KCTC 19127 draft genome.</title>
        <authorList>
            <person name="An D."/>
        </authorList>
    </citation>
    <scope>NUCLEOTIDE SEQUENCE</scope>
    <source>
        <strain evidence="8">KCTC 19127</strain>
    </source>
</reference>
<dbReference type="InterPro" id="IPR036318">
    <property type="entry name" value="FAD-bd_PCMH-like_sf"/>
</dbReference>
<dbReference type="InterPro" id="IPR006094">
    <property type="entry name" value="Oxid_FAD_bind_N"/>
</dbReference>
<feature type="region of interest" description="Disordered" evidence="6">
    <location>
        <begin position="1"/>
        <end position="24"/>
    </location>
</feature>
<dbReference type="PANTHER" id="PTHR42973:SF39">
    <property type="entry name" value="FAD-BINDING PCMH-TYPE DOMAIN-CONTAINING PROTEIN"/>
    <property type="match status" value="1"/>
</dbReference>
<accession>A0A938YKX3</accession>
<evidence type="ECO:0000256" key="4">
    <source>
        <dbReference type="ARBA" id="ARBA00022827"/>
    </source>
</evidence>
<dbReference type="InterPro" id="IPR016167">
    <property type="entry name" value="FAD-bd_PCMH_sub1"/>
</dbReference>
<protein>
    <submittedName>
        <fullName evidence="8">FAD-binding oxidoreductase</fullName>
    </submittedName>
</protein>
<dbReference type="RefSeq" id="WP_205255477.1">
    <property type="nucleotide sequence ID" value="NZ_BAAAPV010000001.1"/>
</dbReference>
<dbReference type="InterPro" id="IPR050416">
    <property type="entry name" value="FAD-linked_Oxidoreductase"/>
</dbReference>
<dbReference type="GO" id="GO:0071949">
    <property type="term" value="F:FAD binding"/>
    <property type="evidence" value="ECO:0007669"/>
    <property type="project" value="InterPro"/>
</dbReference>
<dbReference type="Proteomes" id="UP000663801">
    <property type="component" value="Unassembled WGS sequence"/>
</dbReference>
<dbReference type="PANTHER" id="PTHR42973">
    <property type="entry name" value="BINDING OXIDOREDUCTASE, PUTATIVE (AFU_ORTHOLOGUE AFUA_1G17690)-RELATED"/>
    <property type="match status" value="1"/>
</dbReference>
<keyword evidence="5" id="KW-0560">Oxidoreductase</keyword>
<dbReference type="InterPro" id="IPR012951">
    <property type="entry name" value="BBE"/>
</dbReference>
<keyword evidence="9" id="KW-1185">Reference proteome</keyword>
<evidence type="ECO:0000256" key="6">
    <source>
        <dbReference type="SAM" id="MobiDB-lite"/>
    </source>
</evidence>
<comment type="similarity">
    <text evidence="2">Belongs to the oxygen-dependent FAD-linked oxidoreductase family.</text>
</comment>
<keyword evidence="3" id="KW-0285">Flavoprotein</keyword>
<organism evidence="8 9">
    <name type="scientific">Nakamurella flavida</name>
    <dbReference type="NCBI Taxonomy" id="363630"/>
    <lineage>
        <taxon>Bacteria</taxon>
        <taxon>Bacillati</taxon>
        <taxon>Actinomycetota</taxon>
        <taxon>Actinomycetes</taxon>
        <taxon>Nakamurellales</taxon>
        <taxon>Nakamurellaceae</taxon>
        <taxon>Nakamurella</taxon>
    </lineage>
</organism>
<evidence type="ECO:0000256" key="2">
    <source>
        <dbReference type="ARBA" id="ARBA00005466"/>
    </source>
</evidence>
<evidence type="ECO:0000313" key="8">
    <source>
        <dbReference type="EMBL" id="MBM9475317.1"/>
    </source>
</evidence>
<name>A0A938YKX3_9ACTN</name>
<gene>
    <name evidence="8" type="ORF">JL107_02550</name>
</gene>
<comment type="cofactor">
    <cofactor evidence="1">
        <name>FAD</name>
        <dbReference type="ChEBI" id="CHEBI:57692"/>
    </cofactor>
</comment>